<protein>
    <submittedName>
        <fullName evidence="2">Carbonic anhydrase</fullName>
    </submittedName>
</protein>
<dbReference type="AlphaFoldDB" id="A0A8F9TVI4"/>
<dbReference type="KEGG" id="ole:K0B96_16535"/>
<accession>A0A8F9TVI4</accession>
<feature type="transmembrane region" description="Helical" evidence="1">
    <location>
        <begin position="12"/>
        <end position="30"/>
    </location>
</feature>
<keyword evidence="3" id="KW-1185">Reference proteome</keyword>
<dbReference type="RefSeq" id="WP_220162036.1">
    <property type="nucleotide sequence ID" value="NZ_CP080507.1"/>
</dbReference>
<dbReference type="EMBL" id="CP080507">
    <property type="protein sequence ID" value="QYM78890.1"/>
    <property type="molecule type" value="Genomic_DNA"/>
</dbReference>
<keyword evidence="1" id="KW-0472">Membrane</keyword>
<keyword evidence="1" id="KW-1133">Transmembrane helix</keyword>
<proteinExistence type="predicted"/>
<keyword evidence="1" id="KW-0812">Transmembrane</keyword>
<sequence>MNARSSPRRWPFVAVFALLILLVESGYFFWSRRQHPLERVAGHSGHGAVGLTLQHGERWETDAPLRSGMQRIRDAVALSLDEAHATTTAPAAAKTLDATVQENVAYLIQNCRLPPAADADLHVILSELLAGADLLAADARSVEGKARLTHALQAYATHFDHPNWRSLPEAH</sequence>
<name>A0A8F9TVI4_9BACT</name>
<evidence type="ECO:0000256" key="1">
    <source>
        <dbReference type="SAM" id="Phobius"/>
    </source>
</evidence>
<evidence type="ECO:0000313" key="3">
    <source>
        <dbReference type="Proteomes" id="UP000825051"/>
    </source>
</evidence>
<organism evidence="2 3">
    <name type="scientific">Horticoccus luteus</name>
    <dbReference type="NCBI Taxonomy" id="2862869"/>
    <lineage>
        <taxon>Bacteria</taxon>
        <taxon>Pseudomonadati</taxon>
        <taxon>Verrucomicrobiota</taxon>
        <taxon>Opitutia</taxon>
        <taxon>Opitutales</taxon>
        <taxon>Opitutaceae</taxon>
        <taxon>Horticoccus</taxon>
    </lineage>
</organism>
<gene>
    <name evidence="2" type="ORF">K0B96_16535</name>
</gene>
<evidence type="ECO:0000313" key="2">
    <source>
        <dbReference type="EMBL" id="QYM78890.1"/>
    </source>
</evidence>
<dbReference type="Proteomes" id="UP000825051">
    <property type="component" value="Chromosome"/>
</dbReference>
<reference evidence="2" key="1">
    <citation type="submission" date="2021-08" db="EMBL/GenBank/DDBJ databases">
        <title>Genome of a novel bacterium of the phylum Verrucomicrobia, Oleiharenicola sp. KSB-15.</title>
        <authorList>
            <person name="Chung J.-H."/>
            <person name="Ahn J.-H."/>
            <person name="Yoon Y."/>
            <person name="Kim D.-Y."/>
            <person name="An S.-H."/>
            <person name="Park I."/>
            <person name="Yeon J."/>
        </authorList>
    </citation>
    <scope>NUCLEOTIDE SEQUENCE</scope>
    <source>
        <strain evidence="2">KSB-15</strain>
    </source>
</reference>